<evidence type="ECO:0000259" key="4">
    <source>
        <dbReference type="PROSITE" id="PS51006"/>
    </source>
</evidence>
<evidence type="ECO:0000313" key="5">
    <source>
        <dbReference type="EMBL" id="KAK7089833.1"/>
    </source>
</evidence>
<evidence type="ECO:0000256" key="3">
    <source>
        <dbReference type="PROSITE-ProRule" id="PRU00354"/>
    </source>
</evidence>
<dbReference type="InterPro" id="IPR015576">
    <property type="entry name" value="Spermine_synthase_animal"/>
</dbReference>
<name>A0AAN9AMQ3_9CAEN</name>
<dbReference type="SUPFAM" id="SSF53335">
    <property type="entry name" value="S-adenosyl-L-methionine-dependent methyltransferases"/>
    <property type="match status" value="1"/>
</dbReference>
<evidence type="ECO:0000256" key="2">
    <source>
        <dbReference type="ARBA" id="ARBA00022679"/>
    </source>
</evidence>
<dbReference type="AlphaFoldDB" id="A0AAN9AMQ3"/>
<dbReference type="Pfam" id="PF01564">
    <property type="entry name" value="Spermine_synth"/>
    <property type="match status" value="1"/>
</dbReference>
<dbReference type="InterPro" id="IPR030374">
    <property type="entry name" value="PABS"/>
</dbReference>
<dbReference type="PANTHER" id="PTHR46315:SF1">
    <property type="entry name" value="SPERMINE SYNTHASE"/>
    <property type="match status" value="1"/>
</dbReference>
<dbReference type="Gene3D" id="3.40.50.150">
    <property type="entry name" value="Vaccinia Virus protein VP39"/>
    <property type="match status" value="1"/>
</dbReference>
<dbReference type="EMBL" id="JBAMIC010000415">
    <property type="protein sequence ID" value="KAK7089833.1"/>
    <property type="molecule type" value="Genomic_DNA"/>
</dbReference>
<dbReference type="InterPro" id="IPR029063">
    <property type="entry name" value="SAM-dependent_MTases_sf"/>
</dbReference>
<comment type="caution">
    <text evidence="5">The sequence shown here is derived from an EMBL/GenBank/DDBJ whole genome shotgun (WGS) entry which is preliminary data.</text>
</comment>
<feature type="domain" description="PABS" evidence="4">
    <location>
        <begin position="128"/>
        <end position="375"/>
    </location>
</feature>
<dbReference type="GO" id="GO:0016768">
    <property type="term" value="F:spermine synthase activity"/>
    <property type="evidence" value="ECO:0007669"/>
    <property type="project" value="InterPro"/>
</dbReference>
<feature type="active site" description="Proton acceptor" evidence="3">
    <location>
        <position position="290"/>
    </location>
</feature>
<protein>
    <recommendedName>
        <fullName evidence="4">PABS domain-containing protein</fullName>
    </recommendedName>
</protein>
<gene>
    <name evidence="5" type="ORF">V1264_024224</name>
</gene>
<sequence>MGTNTVMLAYQLRAGVRREDVSPIVPDLLSLVMNDVTVVYPSNGLKATDGLVAAVGNSGKSHATLCHHSNGLLTLDVQHECESEEQLHPLAEPHTFAYVRTLDSQVESRLGDMCEKSVSIFVPIRRPCRLPRNYAALADERLVETDYTHAVCDVMSPFQRVSIMQSRQFGRVLLLDDDVMFGESDEIYVTTVLGLDRGNNFDGANVLILGGGDGGILYTLTSLPKPPRHVLMAEIDDEVMKACRKYMRSICGHVMDKYKTESYEIQVRDCVEVLKESLDNDVKYDYVINDLTEFSVEKGKYGFTYDFKTNNVLMELSFKCLKDGGKYLARGNSTSAVPYVEKIEKEFRDFGVPFQRFDKHVPSFRELYCFFEAHKANTNGFHNNQ</sequence>
<proteinExistence type="inferred from homology"/>
<evidence type="ECO:0000256" key="1">
    <source>
        <dbReference type="ARBA" id="ARBA00007867"/>
    </source>
</evidence>
<dbReference type="Pfam" id="PF17284">
    <property type="entry name" value="Spermine_synt_N"/>
    <property type="match status" value="1"/>
</dbReference>
<accession>A0AAN9AMQ3</accession>
<keyword evidence="3" id="KW-0620">Polyamine biosynthesis</keyword>
<keyword evidence="6" id="KW-1185">Reference proteome</keyword>
<reference evidence="5 6" key="1">
    <citation type="submission" date="2024-02" db="EMBL/GenBank/DDBJ databases">
        <title>Chromosome-scale genome assembly of the rough periwinkle Littorina saxatilis.</title>
        <authorList>
            <person name="De Jode A."/>
            <person name="Faria R."/>
            <person name="Formenti G."/>
            <person name="Sims Y."/>
            <person name="Smith T.P."/>
            <person name="Tracey A."/>
            <person name="Wood J.M.D."/>
            <person name="Zagrodzka Z.B."/>
            <person name="Johannesson K."/>
            <person name="Butlin R.K."/>
            <person name="Leder E.H."/>
        </authorList>
    </citation>
    <scope>NUCLEOTIDE SEQUENCE [LARGE SCALE GENOMIC DNA]</scope>
    <source>
        <strain evidence="5">Snail1</strain>
        <tissue evidence="5">Muscle</tissue>
    </source>
</reference>
<dbReference type="InterPro" id="IPR037163">
    <property type="entry name" value="Spermidine_synt_N_sf"/>
</dbReference>
<dbReference type="Proteomes" id="UP001374579">
    <property type="component" value="Unassembled WGS sequence"/>
</dbReference>
<dbReference type="PROSITE" id="PS51006">
    <property type="entry name" value="PABS_2"/>
    <property type="match status" value="1"/>
</dbReference>
<comment type="similarity">
    <text evidence="1">Belongs to the spermidine/spermine synthase family.</text>
</comment>
<dbReference type="GO" id="GO:0006597">
    <property type="term" value="P:spermine biosynthetic process"/>
    <property type="evidence" value="ECO:0007669"/>
    <property type="project" value="InterPro"/>
</dbReference>
<evidence type="ECO:0000313" key="6">
    <source>
        <dbReference type="Proteomes" id="UP001374579"/>
    </source>
</evidence>
<dbReference type="Gene3D" id="2.30.140.10">
    <property type="entry name" value="Spermidine synthase, tetramerisation domain"/>
    <property type="match status" value="1"/>
</dbReference>
<dbReference type="PANTHER" id="PTHR46315">
    <property type="entry name" value="SPERMINE SYNTHASE"/>
    <property type="match status" value="1"/>
</dbReference>
<organism evidence="5 6">
    <name type="scientific">Littorina saxatilis</name>
    <dbReference type="NCBI Taxonomy" id="31220"/>
    <lineage>
        <taxon>Eukaryota</taxon>
        <taxon>Metazoa</taxon>
        <taxon>Spiralia</taxon>
        <taxon>Lophotrochozoa</taxon>
        <taxon>Mollusca</taxon>
        <taxon>Gastropoda</taxon>
        <taxon>Caenogastropoda</taxon>
        <taxon>Littorinimorpha</taxon>
        <taxon>Littorinoidea</taxon>
        <taxon>Littorinidae</taxon>
        <taxon>Littorina</taxon>
    </lineage>
</organism>
<dbReference type="InterPro" id="IPR035246">
    <property type="entry name" value="Spermidine_synt_N"/>
</dbReference>
<keyword evidence="2 3" id="KW-0808">Transferase</keyword>